<dbReference type="GO" id="GO:0019843">
    <property type="term" value="F:rRNA binding"/>
    <property type="evidence" value="ECO:0007669"/>
    <property type="project" value="UniProtKB-KW"/>
</dbReference>
<comment type="similarity">
    <text evidence="1">Belongs to the universal ribosomal protein uL1 family.</text>
</comment>
<evidence type="ECO:0000256" key="3">
    <source>
        <dbReference type="ARBA" id="ARBA00022555"/>
    </source>
</evidence>
<evidence type="ECO:0000256" key="7">
    <source>
        <dbReference type="ARBA" id="ARBA00022980"/>
    </source>
</evidence>
<dbReference type="InterPro" id="IPR002143">
    <property type="entry name" value="Ribosomal_uL1"/>
</dbReference>
<dbReference type="Gene3D" id="3.40.50.790">
    <property type="match status" value="1"/>
</dbReference>
<dbReference type="Pfam" id="PF00687">
    <property type="entry name" value="Ribosomal_L1"/>
    <property type="match status" value="1"/>
</dbReference>
<keyword evidence="3" id="KW-0820">tRNA-binding</keyword>
<dbReference type="PIRSF" id="PIRSF002155">
    <property type="entry name" value="Ribosomal_L1"/>
    <property type="match status" value="1"/>
</dbReference>
<keyword evidence="8" id="KW-0687">Ribonucleoprotein</keyword>
<evidence type="ECO:0000256" key="6">
    <source>
        <dbReference type="ARBA" id="ARBA00022884"/>
    </source>
</evidence>
<organism evidence="12 13">
    <name type="scientific">Candidatus Riesia pediculischaeffi PTSU</name>
    <dbReference type="NCBI Taxonomy" id="1401651"/>
    <lineage>
        <taxon>Bacteria</taxon>
        <taxon>Pseudomonadati</taxon>
        <taxon>Pseudomonadota</taxon>
        <taxon>Gammaproteobacteria</taxon>
        <taxon>Enterobacterales</taxon>
        <taxon>Enterobacteriaceae</taxon>
        <taxon>Candidatus Riesia</taxon>
    </lineage>
</organism>
<dbReference type="GO" id="GO:0000049">
    <property type="term" value="F:tRNA binding"/>
    <property type="evidence" value="ECO:0007669"/>
    <property type="project" value="UniProtKB-KW"/>
</dbReference>
<name>A0A0C1V8C5_9ENTR</name>
<dbReference type="Proteomes" id="UP000054529">
    <property type="component" value="Unassembled WGS sequence"/>
</dbReference>
<proteinExistence type="inferred from homology"/>
<dbReference type="PANTHER" id="PTHR36427">
    <property type="entry name" value="54S RIBOSOMAL PROTEIN L1, MITOCHONDRIAL"/>
    <property type="match status" value="1"/>
</dbReference>
<dbReference type="InterPro" id="IPR016095">
    <property type="entry name" value="Ribosomal_uL1_3-a/b-sand"/>
</dbReference>
<evidence type="ECO:0000313" key="13">
    <source>
        <dbReference type="Proteomes" id="UP000054529"/>
    </source>
</evidence>
<keyword evidence="4" id="KW-0699">rRNA-binding</keyword>
<dbReference type="PATRIC" id="fig|1401651.3.peg.107"/>
<sequence length="230" mass="25810">MKLKNKKSSSYHGHKYKKKYPLEEAIVFLKRQKRANFVESVDVSIQLGIDTKKTEQHVIGSFILPNSVKRNVRMAVFTGGESAEKAKMFGIKLVGMNDLAEKILKGENGFDIIIASSDAIKTVGKVSHIIGPKGMMPNLKFGTITDDIELCIKEIKEGKIFYRNDKNGIIHTLVGKVDLESKKIEENVRFFLKHLIRSKPRSVKGKYIKKMNISTTMGVGIKIDLSDVVS</sequence>
<accession>A0A0C1V8C5</accession>
<dbReference type="RefSeq" id="WP_039719616.1">
    <property type="nucleotide sequence ID" value="NZ_AWXV01000002.1"/>
</dbReference>
<dbReference type="SUPFAM" id="SSF56808">
    <property type="entry name" value="Ribosomal protein L1"/>
    <property type="match status" value="1"/>
</dbReference>
<evidence type="ECO:0000256" key="11">
    <source>
        <dbReference type="ARBA" id="ARBA00059110"/>
    </source>
</evidence>
<dbReference type="PANTHER" id="PTHR36427:SF3">
    <property type="entry name" value="LARGE RIBOSOMAL SUBUNIT PROTEIN UL1M"/>
    <property type="match status" value="1"/>
</dbReference>
<evidence type="ECO:0000256" key="8">
    <source>
        <dbReference type="ARBA" id="ARBA00023274"/>
    </source>
</evidence>
<dbReference type="GO" id="GO:0022625">
    <property type="term" value="C:cytosolic large ribosomal subunit"/>
    <property type="evidence" value="ECO:0007669"/>
    <property type="project" value="TreeGrafter"/>
</dbReference>
<comment type="caution">
    <text evidence="12">The sequence shown here is derived from an EMBL/GenBank/DDBJ whole genome shotgun (WGS) entry which is preliminary data.</text>
</comment>
<keyword evidence="2" id="KW-0678">Repressor</keyword>
<dbReference type="FunFam" id="3.40.50.790:FF:000001">
    <property type="entry name" value="50S ribosomal protein L1"/>
    <property type="match status" value="1"/>
</dbReference>
<evidence type="ECO:0000256" key="2">
    <source>
        <dbReference type="ARBA" id="ARBA00022491"/>
    </source>
</evidence>
<evidence type="ECO:0000256" key="5">
    <source>
        <dbReference type="ARBA" id="ARBA00022845"/>
    </source>
</evidence>
<dbReference type="EMBL" id="AWXV01000002">
    <property type="protein sequence ID" value="KIE64108.1"/>
    <property type="molecule type" value="Genomic_DNA"/>
</dbReference>
<dbReference type="AlphaFoldDB" id="A0A0C1V8C5"/>
<keyword evidence="7 12" id="KW-0689">Ribosomal protein</keyword>
<evidence type="ECO:0000256" key="10">
    <source>
        <dbReference type="ARBA" id="ARBA00035452"/>
    </source>
</evidence>
<dbReference type="HOGENOM" id="CLU_062853_0_0_6"/>
<reference evidence="12 13" key="1">
    <citation type="journal article" date="2014" name="G3 (Bethesda)">
        <title>Genome sequence of Candidatus Riesia pediculischaeffi, endosymbiont of chimpanzee lice, and genomic comparison of recently acquired endosymbionts from human and chimpanzee lice.</title>
        <authorList>
            <person name="Boyd B.M."/>
            <person name="Allen J.M."/>
            <person name="de Crecy-Lagard V."/>
            <person name="Reed D.L."/>
        </authorList>
    </citation>
    <scope>NUCLEOTIDE SEQUENCE [LARGE SCALE GENOMIC DNA]</scope>
    <source>
        <strain evidence="12 13">PTSU</strain>
    </source>
</reference>
<dbReference type="InterPro" id="IPR028364">
    <property type="entry name" value="Ribosomal_uL1/biogenesis"/>
</dbReference>
<dbReference type="InterPro" id="IPR005878">
    <property type="entry name" value="Ribosom_uL1_bac-type"/>
</dbReference>
<dbReference type="GO" id="GO:0006412">
    <property type="term" value="P:translation"/>
    <property type="evidence" value="ECO:0007669"/>
    <property type="project" value="InterPro"/>
</dbReference>
<keyword evidence="6" id="KW-0694">RNA-binding</keyword>
<protein>
    <recommendedName>
        <fullName evidence="9">Large ribosomal subunit protein uL1</fullName>
    </recommendedName>
    <alternativeName>
        <fullName evidence="10">50S ribosomal protein L1</fullName>
    </alternativeName>
</protein>
<dbReference type="GO" id="GO:0006417">
    <property type="term" value="P:regulation of translation"/>
    <property type="evidence" value="ECO:0007669"/>
    <property type="project" value="UniProtKB-KW"/>
</dbReference>
<evidence type="ECO:0000256" key="9">
    <source>
        <dbReference type="ARBA" id="ARBA00035241"/>
    </source>
</evidence>
<comment type="function">
    <text evidence="11">Protein L1 is also a translational repressor protein, it controls the translation of the L11 operon by binding to its mRNA.</text>
</comment>
<evidence type="ECO:0000256" key="1">
    <source>
        <dbReference type="ARBA" id="ARBA00010531"/>
    </source>
</evidence>
<dbReference type="GO" id="GO:0003735">
    <property type="term" value="F:structural constituent of ribosome"/>
    <property type="evidence" value="ECO:0007669"/>
    <property type="project" value="InterPro"/>
</dbReference>
<evidence type="ECO:0000313" key="12">
    <source>
        <dbReference type="EMBL" id="KIE64108.1"/>
    </source>
</evidence>
<dbReference type="Gene3D" id="3.30.190.20">
    <property type="match status" value="1"/>
</dbReference>
<dbReference type="InterPro" id="IPR023674">
    <property type="entry name" value="Ribosomal_uL1-like"/>
</dbReference>
<evidence type="ECO:0000256" key="4">
    <source>
        <dbReference type="ARBA" id="ARBA00022730"/>
    </source>
</evidence>
<keyword evidence="5" id="KW-0810">Translation regulation</keyword>
<dbReference type="NCBIfam" id="TIGR01169">
    <property type="entry name" value="rplA_bact"/>
    <property type="match status" value="1"/>
</dbReference>
<dbReference type="CDD" id="cd00403">
    <property type="entry name" value="Ribosomal_L1"/>
    <property type="match status" value="1"/>
</dbReference>
<gene>
    <name evidence="12" type="ORF">P689_11979</name>
</gene>